<dbReference type="RefSeq" id="WP_106247061.1">
    <property type="nucleotide sequence ID" value="NZ_PVNG01000017.1"/>
</dbReference>
<dbReference type="EMBL" id="PVNG01000017">
    <property type="protein sequence ID" value="PRX60340.1"/>
    <property type="molecule type" value="Genomic_DNA"/>
</dbReference>
<comment type="caution">
    <text evidence="1">The sequence shown here is derived from an EMBL/GenBank/DDBJ whole genome shotgun (WGS) entry which is preliminary data.</text>
</comment>
<dbReference type="AlphaFoldDB" id="A0A2T0MQA5"/>
<keyword evidence="2" id="KW-1185">Reference proteome</keyword>
<reference evidence="1 2" key="1">
    <citation type="submission" date="2018-03" db="EMBL/GenBank/DDBJ databases">
        <title>Genomic Encyclopedia of Type Strains, Phase III (KMG-III): the genomes of soil and plant-associated and newly described type strains.</title>
        <authorList>
            <person name="Whitman W."/>
        </authorList>
    </citation>
    <scope>NUCLEOTIDE SEQUENCE [LARGE SCALE GENOMIC DNA]</scope>
    <source>
        <strain evidence="1 2">CGMCC 4.7104</strain>
    </source>
</reference>
<protein>
    <submittedName>
        <fullName evidence="1">Uncharacterized protein</fullName>
    </submittedName>
</protein>
<name>A0A2T0MQA5_9ACTN</name>
<evidence type="ECO:0000313" key="1">
    <source>
        <dbReference type="EMBL" id="PRX60340.1"/>
    </source>
</evidence>
<sequence>MTGPARVTFALLLTACLAVLPGSSPPRPPQRPVEPLNVLGDGPKVCDVISRRAVERVLGLRFFVVRRAARSIYDDDVTFACAVRSRPDSPVVLRIEVQDPPGLSLRALREMQAGYDPLPEDALPGFSEDDGFLSASAWTWTPNGDRLLTVYLADGDPARDSAADAAQFAQQLKPVLLLRSLRGSR</sequence>
<gene>
    <name evidence="1" type="ORF">B0I32_117107</name>
</gene>
<accession>A0A2T0MQA5</accession>
<organism evidence="1 2">
    <name type="scientific">Nonomuraea fuscirosea</name>
    <dbReference type="NCBI Taxonomy" id="1291556"/>
    <lineage>
        <taxon>Bacteria</taxon>
        <taxon>Bacillati</taxon>
        <taxon>Actinomycetota</taxon>
        <taxon>Actinomycetes</taxon>
        <taxon>Streptosporangiales</taxon>
        <taxon>Streptosporangiaceae</taxon>
        <taxon>Nonomuraea</taxon>
    </lineage>
</organism>
<dbReference type="Proteomes" id="UP000238312">
    <property type="component" value="Unassembled WGS sequence"/>
</dbReference>
<proteinExistence type="predicted"/>
<evidence type="ECO:0000313" key="2">
    <source>
        <dbReference type="Proteomes" id="UP000238312"/>
    </source>
</evidence>